<protein>
    <recommendedName>
        <fullName evidence="1">DUF4789 domain-containing protein</fullName>
    </recommendedName>
</protein>
<dbReference type="Pfam" id="PF16033">
    <property type="entry name" value="DUF4789"/>
    <property type="match status" value="2"/>
</dbReference>
<evidence type="ECO:0000259" key="1">
    <source>
        <dbReference type="Pfam" id="PF16033"/>
    </source>
</evidence>
<evidence type="ECO:0000313" key="3">
    <source>
        <dbReference type="Proteomes" id="UP001353858"/>
    </source>
</evidence>
<gene>
    <name evidence="2" type="ORF">RN001_002349</name>
</gene>
<dbReference type="AlphaFoldDB" id="A0AAN7SR72"/>
<reference evidence="3" key="1">
    <citation type="submission" date="2023-01" db="EMBL/GenBank/DDBJ databases">
        <title>Key to firefly adult light organ development and bioluminescence: homeobox transcription factors regulate luciferase expression and transportation to peroxisome.</title>
        <authorList>
            <person name="Fu X."/>
        </authorList>
    </citation>
    <scope>NUCLEOTIDE SEQUENCE [LARGE SCALE GENOMIC DNA]</scope>
</reference>
<comment type="caution">
    <text evidence="2">The sequence shown here is derived from an EMBL/GenBank/DDBJ whole genome shotgun (WGS) entry which is preliminary data.</text>
</comment>
<sequence>MFLKTQINIKLYYLLNCFAITISKSAVAPPAWADPKLNPCATQPRGWQLLYWPPDGQCYKIYQIGYPCPEGMELTPTAISSNSSLKHIMAECKCPPKTAEYPDDNRCYKLFTNGPCGKGQYFAPDKNIELAKHNRRWGKCKSLDNCQNSNELFWPQDNKCYLYLSQGPCPKGQLLTIGPDDISTCKCNHKREMRKYWSNGNGCYEHFTKGPCKENGHLFLPNQSCGCHSLLPHYYNETRMCYEIGTIGPCNAGEQFLLDYNKKSATCQCKKGHIRYEKDLNCYRPYTQGPCNHGYILINKTTCIEQPCKKGYLYFPINKSCYRIGSRGPCKKNHIVSFDFRTRPSIDGISYNGVCGCSQLGDNHECLERKETICNSNNNMVLFNNQCFKIYSQSPCPSGAWLVIQRQSKASDFLPHEGVCECMPGYKETILNNSEKEEIKCNGPTVALAEFLNRQSRTVSNFQI</sequence>
<proteinExistence type="predicted"/>
<dbReference type="EMBL" id="JARPUR010000001">
    <property type="protein sequence ID" value="KAK4886078.1"/>
    <property type="molecule type" value="Genomic_DNA"/>
</dbReference>
<keyword evidence="3" id="KW-1185">Reference proteome</keyword>
<feature type="domain" description="DUF4789" evidence="1">
    <location>
        <begin position="89"/>
        <end position="130"/>
    </location>
</feature>
<organism evidence="2 3">
    <name type="scientific">Aquatica leii</name>
    <dbReference type="NCBI Taxonomy" id="1421715"/>
    <lineage>
        <taxon>Eukaryota</taxon>
        <taxon>Metazoa</taxon>
        <taxon>Ecdysozoa</taxon>
        <taxon>Arthropoda</taxon>
        <taxon>Hexapoda</taxon>
        <taxon>Insecta</taxon>
        <taxon>Pterygota</taxon>
        <taxon>Neoptera</taxon>
        <taxon>Endopterygota</taxon>
        <taxon>Coleoptera</taxon>
        <taxon>Polyphaga</taxon>
        <taxon>Elateriformia</taxon>
        <taxon>Elateroidea</taxon>
        <taxon>Lampyridae</taxon>
        <taxon>Luciolinae</taxon>
        <taxon>Aquatica</taxon>
    </lineage>
</organism>
<accession>A0AAN7SR72</accession>
<name>A0AAN7SR72_9COLE</name>
<dbReference type="Proteomes" id="UP001353858">
    <property type="component" value="Unassembled WGS sequence"/>
</dbReference>
<feature type="domain" description="DUF4789" evidence="1">
    <location>
        <begin position="254"/>
        <end position="310"/>
    </location>
</feature>
<evidence type="ECO:0000313" key="2">
    <source>
        <dbReference type="EMBL" id="KAK4886078.1"/>
    </source>
</evidence>
<dbReference type="PANTHER" id="PTHR21177:SF7">
    <property type="entry name" value="GH11627P"/>
    <property type="match status" value="1"/>
</dbReference>
<dbReference type="InterPro" id="IPR031993">
    <property type="entry name" value="DUF4789"/>
</dbReference>
<dbReference type="PANTHER" id="PTHR21177">
    <property type="entry name" value="IP06524P-RELATED"/>
    <property type="match status" value="1"/>
</dbReference>